<evidence type="ECO:0000256" key="1">
    <source>
        <dbReference type="SAM" id="MobiDB-lite"/>
    </source>
</evidence>
<feature type="region of interest" description="Disordered" evidence="1">
    <location>
        <begin position="260"/>
        <end position="279"/>
    </location>
</feature>
<reference evidence="3 4" key="1">
    <citation type="journal article" date="2016" name="Nat. Commun.">
        <title>Thousands of microbial genomes shed light on interconnected biogeochemical processes in an aquifer system.</title>
        <authorList>
            <person name="Anantharaman K."/>
            <person name="Brown C.T."/>
            <person name="Hug L.A."/>
            <person name="Sharon I."/>
            <person name="Castelle C.J."/>
            <person name="Probst A.J."/>
            <person name="Thomas B.C."/>
            <person name="Singh A."/>
            <person name="Wilkins M.J."/>
            <person name="Karaoz U."/>
            <person name="Brodie E.L."/>
            <person name="Williams K.H."/>
            <person name="Hubbard S.S."/>
            <person name="Banfield J.F."/>
        </authorList>
    </citation>
    <scope>NUCLEOTIDE SEQUENCE [LARGE SCALE GENOMIC DNA]</scope>
</reference>
<proteinExistence type="predicted"/>
<evidence type="ECO:0000259" key="2">
    <source>
        <dbReference type="Pfam" id="PF12705"/>
    </source>
</evidence>
<gene>
    <name evidence="3" type="ORF">A3A35_01875</name>
</gene>
<dbReference type="Proteomes" id="UP000179115">
    <property type="component" value="Unassembled WGS sequence"/>
</dbReference>
<accession>A0A1F6EDI1</accession>
<protein>
    <recommendedName>
        <fullName evidence="2">PD-(D/E)XK endonuclease-like domain-containing protein</fullName>
    </recommendedName>
</protein>
<sequence>MMFCMALGKSGWRKQLFDPKSRDPFKISRSKIDLFIDCPRCLYLSERLGVSRPQFPAFTLNNAVDELLKKEFDIHRANGTAHPLMKTYGVDAIPLRDERMEQWRDALRRGIQYHHTPTNLLVRGGVDDVWVAPSGELIIVDYKATSKKGEINLEGRWQQGYKRQLEVYQWLFRQNGFKVSDTGYFVYVNGRTDRKAFDARLEFDVMLISYKGSDEWIVPTLEKIRAALESETPPAKSPECEYCGYREAAGKILLEKEKEHHVGKKPERAAEAVRSGKLF</sequence>
<dbReference type="Pfam" id="PF12705">
    <property type="entry name" value="PDDEXK_1"/>
    <property type="match status" value="1"/>
</dbReference>
<name>A0A1F6EDI1_9BACT</name>
<dbReference type="Gene3D" id="3.90.320.10">
    <property type="match status" value="1"/>
</dbReference>
<feature type="domain" description="PD-(D/E)XK endonuclease-like" evidence="2">
    <location>
        <begin position="27"/>
        <end position="247"/>
    </location>
</feature>
<organism evidence="3 4">
    <name type="scientific">Candidatus Kaiserbacteria bacterium RIFCSPLOWO2_01_FULL_51_21</name>
    <dbReference type="NCBI Taxonomy" id="1798508"/>
    <lineage>
        <taxon>Bacteria</taxon>
        <taxon>Candidatus Kaiseribacteriota</taxon>
    </lineage>
</organism>
<dbReference type="InterPro" id="IPR011604">
    <property type="entry name" value="PDDEXK-like_dom_sf"/>
</dbReference>
<evidence type="ECO:0000313" key="4">
    <source>
        <dbReference type="Proteomes" id="UP000179115"/>
    </source>
</evidence>
<feature type="compositionally biased region" description="Basic and acidic residues" evidence="1">
    <location>
        <begin position="260"/>
        <end position="271"/>
    </location>
</feature>
<evidence type="ECO:0000313" key="3">
    <source>
        <dbReference type="EMBL" id="OGG71728.1"/>
    </source>
</evidence>
<dbReference type="EMBL" id="MFLV01000010">
    <property type="protein sequence ID" value="OGG71728.1"/>
    <property type="molecule type" value="Genomic_DNA"/>
</dbReference>
<dbReference type="STRING" id="1798508.A3A35_01875"/>
<dbReference type="AlphaFoldDB" id="A0A1F6EDI1"/>
<dbReference type="InterPro" id="IPR038726">
    <property type="entry name" value="PDDEXK_AddAB-type"/>
</dbReference>
<comment type="caution">
    <text evidence="3">The sequence shown here is derived from an EMBL/GenBank/DDBJ whole genome shotgun (WGS) entry which is preliminary data.</text>
</comment>